<name>A0ABD3E0I1_9LAMI</name>
<dbReference type="Pfam" id="PF05498">
    <property type="entry name" value="RALF"/>
    <property type="match status" value="1"/>
</dbReference>
<dbReference type="GO" id="GO:0005576">
    <property type="term" value="C:extracellular region"/>
    <property type="evidence" value="ECO:0007669"/>
    <property type="project" value="UniProtKB-SubCell"/>
</dbReference>
<feature type="chain" id="PRO_5044855886" description="Rapid alkalinization factor" evidence="7">
    <location>
        <begin position="25"/>
        <end position="115"/>
    </location>
</feature>
<evidence type="ECO:0000256" key="7">
    <source>
        <dbReference type="SAM" id="SignalP"/>
    </source>
</evidence>
<accession>A0ABD3E0I1</accession>
<proteinExistence type="inferred from homology"/>
<dbReference type="AlphaFoldDB" id="A0ABD3E0I1"/>
<evidence type="ECO:0000313" key="9">
    <source>
        <dbReference type="Proteomes" id="UP001632038"/>
    </source>
</evidence>
<keyword evidence="3" id="KW-0964">Secreted</keyword>
<comment type="caution">
    <text evidence="8">The sequence shown here is derived from an EMBL/GenBank/DDBJ whole genome shotgun (WGS) entry which is preliminary data.</text>
</comment>
<evidence type="ECO:0008006" key="10">
    <source>
        <dbReference type="Google" id="ProtNLM"/>
    </source>
</evidence>
<dbReference type="EMBL" id="JAVIJP010000009">
    <property type="protein sequence ID" value="KAL3648013.1"/>
    <property type="molecule type" value="Genomic_DNA"/>
</dbReference>
<reference evidence="9" key="1">
    <citation type="journal article" date="2024" name="IScience">
        <title>Strigolactones Initiate the Formation of Haustorium-like Structures in Castilleja.</title>
        <authorList>
            <person name="Buerger M."/>
            <person name="Peterson D."/>
            <person name="Chory J."/>
        </authorList>
    </citation>
    <scope>NUCLEOTIDE SEQUENCE [LARGE SCALE GENOMIC DNA]</scope>
</reference>
<evidence type="ECO:0000313" key="8">
    <source>
        <dbReference type="EMBL" id="KAL3648013.1"/>
    </source>
</evidence>
<dbReference type="GO" id="GO:0005179">
    <property type="term" value="F:hormone activity"/>
    <property type="evidence" value="ECO:0007669"/>
    <property type="project" value="UniProtKB-KW"/>
</dbReference>
<evidence type="ECO:0000256" key="2">
    <source>
        <dbReference type="ARBA" id="ARBA00009178"/>
    </source>
</evidence>
<evidence type="ECO:0000256" key="3">
    <source>
        <dbReference type="ARBA" id="ARBA00022525"/>
    </source>
</evidence>
<feature type="signal peptide" evidence="7">
    <location>
        <begin position="1"/>
        <end position="24"/>
    </location>
</feature>
<keyword evidence="6" id="KW-1015">Disulfide bond</keyword>
<evidence type="ECO:0000256" key="4">
    <source>
        <dbReference type="ARBA" id="ARBA00022702"/>
    </source>
</evidence>
<evidence type="ECO:0000256" key="1">
    <source>
        <dbReference type="ARBA" id="ARBA00004613"/>
    </source>
</evidence>
<evidence type="ECO:0000256" key="6">
    <source>
        <dbReference type="ARBA" id="ARBA00023157"/>
    </source>
</evidence>
<comment type="similarity">
    <text evidence="2">Belongs to the plant rapid alkalinization factor (RALF) family.</text>
</comment>
<dbReference type="Proteomes" id="UP001632038">
    <property type="component" value="Unassembled WGS sequence"/>
</dbReference>
<sequence>MAKFQFIIAAVVVVVAAVLAIADAGEDFSLIQTNYPEATCRGSIAECMADGEYEMDSEIHRRMLVTKNYIGYGALKRDNTLCVHRGSSYYNCNKNGPVNPYNRKCNQVTRCGRGG</sequence>
<keyword evidence="9" id="KW-1185">Reference proteome</keyword>
<protein>
    <recommendedName>
        <fullName evidence="10">Rapid alkalinization factor</fullName>
    </recommendedName>
</protein>
<evidence type="ECO:0000256" key="5">
    <source>
        <dbReference type="ARBA" id="ARBA00022729"/>
    </source>
</evidence>
<dbReference type="PANTHER" id="PTHR33136">
    <property type="entry name" value="RAPID ALKALINIZATION FACTOR-LIKE"/>
    <property type="match status" value="1"/>
</dbReference>
<comment type="subcellular location">
    <subcellularLocation>
        <location evidence="1">Secreted</location>
    </subcellularLocation>
</comment>
<keyword evidence="4" id="KW-0372">Hormone</keyword>
<dbReference type="InterPro" id="IPR008801">
    <property type="entry name" value="RALF"/>
</dbReference>
<gene>
    <name evidence="8" type="ORF">CASFOL_008981</name>
</gene>
<keyword evidence="5 7" id="KW-0732">Signal</keyword>
<dbReference type="PANTHER" id="PTHR33136:SF13">
    <property type="entry name" value="OS10G0328900 PROTEIN"/>
    <property type="match status" value="1"/>
</dbReference>
<organism evidence="8 9">
    <name type="scientific">Castilleja foliolosa</name>
    <dbReference type="NCBI Taxonomy" id="1961234"/>
    <lineage>
        <taxon>Eukaryota</taxon>
        <taxon>Viridiplantae</taxon>
        <taxon>Streptophyta</taxon>
        <taxon>Embryophyta</taxon>
        <taxon>Tracheophyta</taxon>
        <taxon>Spermatophyta</taxon>
        <taxon>Magnoliopsida</taxon>
        <taxon>eudicotyledons</taxon>
        <taxon>Gunneridae</taxon>
        <taxon>Pentapetalae</taxon>
        <taxon>asterids</taxon>
        <taxon>lamiids</taxon>
        <taxon>Lamiales</taxon>
        <taxon>Orobanchaceae</taxon>
        <taxon>Pedicularideae</taxon>
        <taxon>Castillejinae</taxon>
        <taxon>Castilleja</taxon>
    </lineage>
</organism>